<dbReference type="EMBL" id="UHJA01000001">
    <property type="protein sequence ID" value="SUP78950.1"/>
    <property type="molecule type" value="Genomic_DNA"/>
</dbReference>
<name>A0A380PZD7_YERFR</name>
<proteinExistence type="predicted"/>
<organism evidence="1 2">
    <name type="scientific">Yersinia frederiksenii</name>
    <dbReference type="NCBI Taxonomy" id="29484"/>
    <lineage>
        <taxon>Bacteria</taxon>
        <taxon>Pseudomonadati</taxon>
        <taxon>Pseudomonadota</taxon>
        <taxon>Gammaproteobacteria</taxon>
        <taxon>Enterobacterales</taxon>
        <taxon>Yersiniaceae</taxon>
        <taxon>Yersinia</taxon>
    </lineage>
</organism>
<dbReference type="Proteomes" id="UP000254835">
    <property type="component" value="Unassembled WGS sequence"/>
</dbReference>
<dbReference type="GeneID" id="57903923"/>
<accession>A0A380PZD7</accession>
<dbReference type="AlphaFoldDB" id="A0A380PZD7"/>
<reference evidence="1 2" key="1">
    <citation type="submission" date="2018-06" db="EMBL/GenBank/DDBJ databases">
        <authorList>
            <consortium name="Pathogen Informatics"/>
            <person name="Doyle S."/>
        </authorList>
    </citation>
    <scope>NUCLEOTIDE SEQUENCE [LARGE SCALE GENOMIC DNA]</scope>
    <source>
        <strain evidence="1 2">NCTC11470</strain>
    </source>
</reference>
<dbReference type="RefSeq" id="WP_004712266.1">
    <property type="nucleotide sequence ID" value="NZ_CP023964.1"/>
</dbReference>
<evidence type="ECO:0000313" key="1">
    <source>
        <dbReference type="EMBL" id="SUP78950.1"/>
    </source>
</evidence>
<sequence length="174" mass="19328">MDNKKNSTILLSSEIQKAKNTSTLSLRHDPKFSKIEAGVGNDTIELGGYKNLFSGGGDDILFKDINWQNIWFQRHGNDLIVLVDRRIGITTEQSEFESIGSVTFSNYFAGERANIVVSIEGLTSKVTRKDEALDSLVDMMSQHDITESGTDFMHQIDTNLRNNITAAWGNVLAA</sequence>
<gene>
    <name evidence="1" type="ORF">NCTC11470_04095</name>
</gene>
<dbReference type="SUPFAM" id="SSF51120">
    <property type="entry name" value="beta-Roll"/>
    <property type="match status" value="1"/>
</dbReference>
<protein>
    <submittedName>
        <fullName evidence="1">Putative cytotoxin RtxA</fullName>
    </submittedName>
</protein>
<evidence type="ECO:0000313" key="2">
    <source>
        <dbReference type="Proteomes" id="UP000254835"/>
    </source>
</evidence>
<dbReference type="InterPro" id="IPR011049">
    <property type="entry name" value="Serralysin-like_metalloprot_C"/>
</dbReference>